<organism evidence="3 4">
    <name type="scientific">Moniliophthora roreri (strain MCA 2997)</name>
    <name type="common">Cocoa frosty pod rot fungus</name>
    <name type="synonym">Crinipellis roreri</name>
    <dbReference type="NCBI Taxonomy" id="1381753"/>
    <lineage>
        <taxon>Eukaryota</taxon>
        <taxon>Fungi</taxon>
        <taxon>Dikarya</taxon>
        <taxon>Basidiomycota</taxon>
        <taxon>Agaricomycotina</taxon>
        <taxon>Agaricomycetes</taxon>
        <taxon>Agaricomycetidae</taxon>
        <taxon>Agaricales</taxon>
        <taxon>Marasmiineae</taxon>
        <taxon>Marasmiaceae</taxon>
        <taxon>Moniliophthora</taxon>
    </lineage>
</organism>
<evidence type="ECO:0000313" key="3">
    <source>
        <dbReference type="EMBL" id="ESK90378.1"/>
    </source>
</evidence>
<reference evidence="3 4" key="1">
    <citation type="journal article" date="2014" name="BMC Genomics">
        <title>Genome and secretome analysis of the hemibiotrophic fungal pathogen, Moniliophthora roreri, which causes frosty pod rot disease of cacao: mechanisms of the biotrophic and necrotrophic phases.</title>
        <authorList>
            <person name="Meinhardt L.W."/>
            <person name="Costa G.G.L."/>
            <person name="Thomazella D.P.T."/>
            <person name="Teixeira P.J.P.L."/>
            <person name="Carazzolle M.F."/>
            <person name="Schuster S.C."/>
            <person name="Carlson J.E."/>
            <person name="Guiltinan M.J."/>
            <person name="Mieczkowski P."/>
            <person name="Farmer A."/>
            <person name="Ramaraj T."/>
            <person name="Crozier J."/>
            <person name="Davis R.E."/>
            <person name="Shao J."/>
            <person name="Melnick R.L."/>
            <person name="Pereira G.A.G."/>
            <person name="Bailey B.A."/>
        </authorList>
    </citation>
    <scope>NUCLEOTIDE SEQUENCE [LARGE SCALE GENOMIC DNA]</scope>
    <source>
        <strain evidence="3 4">MCA 2997</strain>
    </source>
</reference>
<evidence type="ECO:0000256" key="1">
    <source>
        <dbReference type="SAM" id="MobiDB-lite"/>
    </source>
</evidence>
<accession>V2WU45</accession>
<sequence>MSLKTFSFLLLWTACIHAKLMSNGTDSGSYAPLNFDGSSPRSPVHDARVPAGLDRRVAQADFRAVQYAVTAEIHAAKLAAVDQAISVPRAVPARLAAALTNTLTAKLAIVVHLVTSAVMTSLADVVHLVPHALETENVVPAVEGVVAEAVPAQKVAQMENIAYQIKTVAEMDALIPMPSVVRPINVSMEDNAVVQDVITQPLNNAAMEGGVPNRRYVGNGSPPPLTTDTPDRPPPITTSSDDTTSSLPRPPVTTISDDSTSSPPRPPVTTTSTPGLFEPGTTTSTRRTITTSSSTGSPTSANSNSNSGHSISPRSPSIVIPIILLLASL</sequence>
<dbReference type="KEGG" id="mrr:Moror_13716"/>
<protein>
    <submittedName>
        <fullName evidence="3">Uncharacterized protein</fullName>
    </submittedName>
</protein>
<dbReference type="EMBL" id="AWSO01000450">
    <property type="protein sequence ID" value="ESK90378.1"/>
    <property type="molecule type" value="Genomic_DNA"/>
</dbReference>
<evidence type="ECO:0000256" key="2">
    <source>
        <dbReference type="SAM" id="SignalP"/>
    </source>
</evidence>
<dbReference type="AlphaFoldDB" id="V2WU45"/>
<dbReference type="PROSITE" id="PS51257">
    <property type="entry name" value="PROKAR_LIPOPROTEIN"/>
    <property type="match status" value="1"/>
</dbReference>
<dbReference type="HOGENOM" id="CLU_844918_0_0_1"/>
<name>V2WU45_MONRO</name>
<feature type="compositionally biased region" description="Low complexity" evidence="1">
    <location>
        <begin position="237"/>
        <end position="315"/>
    </location>
</feature>
<proteinExistence type="predicted"/>
<comment type="caution">
    <text evidence="3">The sequence shown here is derived from an EMBL/GenBank/DDBJ whole genome shotgun (WGS) entry which is preliminary data.</text>
</comment>
<keyword evidence="4" id="KW-1185">Reference proteome</keyword>
<gene>
    <name evidence="3" type="ORF">Moror_13716</name>
</gene>
<evidence type="ECO:0000313" key="4">
    <source>
        <dbReference type="Proteomes" id="UP000017559"/>
    </source>
</evidence>
<keyword evidence="2" id="KW-0732">Signal</keyword>
<feature type="chain" id="PRO_5004711654" evidence="2">
    <location>
        <begin position="19"/>
        <end position="329"/>
    </location>
</feature>
<feature type="region of interest" description="Disordered" evidence="1">
    <location>
        <begin position="206"/>
        <end position="315"/>
    </location>
</feature>
<dbReference type="Proteomes" id="UP000017559">
    <property type="component" value="Unassembled WGS sequence"/>
</dbReference>
<feature type="signal peptide" evidence="2">
    <location>
        <begin position="1"/>
        <end position="18"/>
    </location>
</feature>